<dbReference type="EMBL" id="QUSW01000001">
    <property type="protein sequence ID" value="RQP26534.1"/>
    <property type="molecule type" value="Genomic_DNA"/>
</dbReference>
<feature type="chain" id="PRO_5018035740" evidence="2">
    <location>
        <begin position="19"/>
        <end position="287"/>
    </location>
</feature>
<dbReference type="AlphaFoldDB" id="A0A3N7HW30"/>
<dbReference type="OrthoDB" id="6495095at2"/>
<sequence>MKWWLALLLVLSGTWASAQGIELRDDRGALHRLVAPPVRVVSLLPSLTETVCSLGACAQLVGTDRYSNWPAAVLLLPKLGGLEDANVERIVALKPDVVLAAKSARVIERLESLGLRVVVLESQTHADVKRSVDLIAKLLGRPADAVRLWAQIDQDVARAAAMVPPALRGQRVYFEVASAPYAAGEASFIGETLTRLGMRNAVPKALGPFPKLNPEFVVRAKPDVVMAERRAVDEMPSRPGWQGIAALHGRSCGFESSRYETLIRPGPRMGEAALLMAECLQGLETPK</sequence>
<feature type="domain" description="Fe/B12 periplasmic-binding" evidence="3">
    <location>
        <begin position="39"/>
        <end position="287"/>
    </location>
</feature>
<comment type="caution">
    <text evidence="4">The sequence shown here is derived from an EMBL/GenBank/DDBJ whole genome shotgun (WGS) entry which is preliminary data.</text>
</comment>
<dbReference type="RefSeq" id="WP_124539220.1">
    <property type="nucleotide sequence ID" value="NZ_QUSW01000001.1"/>
</dbReference>
<evidence type="ECO:0000313" key="4">
    <source>
        <dbReference type="EMBL" id="RQP26534.1"/>
    </source>
</evidence>
<organism evidence="4 5">
    <name type="scientific">Piscinibacter terrae</name>
    <dbReference type="NCBI Taxonomy" id="2496871"/>
    <lineage>
        <taxon>Bacteria</taxon>
        <taxon>Pseudomonadati</taxon>
        <taxon>Pseudomonadota</taxon>
        <taxon>Betaproteobacteria</taxon>
        <taxon>Burkholderiales</taxon>
        <taxon>Sphaerotilaceae</taxon>
        <taxon>Piscinibacter</taxon>
    </lineage>
</organism>
<proteinExistence type="predicted"/>
<keyword evidence="1 2" id="KW-0732">Signal</keyword>
<accession>A0A3N7HW30</accession>
<feature type="signal peptide" evidence="2">
    <location>
        <begin position="1"/>
        <end position="18"/>
    </location>
</feature>
<protein>
    <submittedName>
        <fullName evidence="4">ABC transporter substrate-binding protein</fullName>
    </submittedName>
</protein>
<dbReference type="InterPro" id="IPR050902">
    <property type="entry name" value="ABC_Transporter_SBP"/>
</dbReference>
<evidence type="ECO:0000256" key="1">
    <source>
        <dbReference type="ARBA" id="ARBA00022729"/>
    </source>
</evidence>
<gene>
    <name evidence="4" type="ORF">DZC73_05885</name>
</gene>
<dbReference type="GO" id="GO:0071281">
    <property type="term" value="P:cellular response to iron ion"/>
    <property type="evidence" value="ECO:0007669"/>
    <property type="project" value="TreeGrafter"/>
</dbReference>
<dbReference type="InterPro" id="IPR054828">
    <property type="entry name" value="Vit_B12_bind_prot"/>
</dbReference>
<dbReference type="PANTHER" id="PTHR30535">
    <property type="entry name" value="VITAMIN B12-BINDING PROTEIN"/>
    <property type="match status" value="1"/>
</dbReference>
<dbReference type="Proteomes" id="UP000267464">
    <property type="component" value="Unassembled WGS sequence"/>
</dbReference>
<evidence type="ECO:0000313" key="5">
    <source>
        <dbReference type="Proteomes" id="UP000267464"/>
    </source>
</evidence>
<reference evidence="4 5" key="2">
    <citation type="submission" date="2018-12" db="EMBL/GenBank/DDBJ databases">
        <title>Rhizobacter gummiphilus sp. nov., a rubber-degrading bacterium isolated from the soil of a botanical garden in Japan.</title>
        <authorList>
            <person name="Shunsuke S.S."/>
        </authorList>
    </citation>
    <scope>NUCLEOTIDE SEQUENCE [LARGE SCALE GENOMIC DNA]</scope>
    <source>
        <strain evidence="4 5">S-16</strain>
    </source>
</reference>
<name>A0A3N7HW30_9BURK</name>
<evidence type="ECO:0000259" key="3">
    <source>
        <dbReference type="PROSITE" id="PS50983"/>
    </source>
</evidence>
<dbReference type="SUPFAM" id="SSF53807">
    <property type="entry name" value="Helical backbone' metal receptor"/>
    <property type="match status" value="1"/>
</dbReference>
<dbReference type="Gene3D" id="3.40.50.1980">
    <property type="entry name" value="Nitrogenase molybdenum iron protein domain"/>
    <property type="match status" value="2"/>
</dbReference>
<dbReference type="PROSITE" id="PS50983">
    <property type="entry name" value="FE_B12_PBP"/>
    <property type="match status" value="1"/>
</dbReference>
<reference evidence="4 5" key="1">
    <citation type="submission" date="2018-08" db="EMBL/GenBank/DDBJ databases">
        <authorList>
            <person name="Khan S.A."/>
            <person name="Jeon C.O."/>
            <person name="Chun B.H."/>
            <person name="Jeong S.E."/>
        </authorList>
    </citation>
    <scope>NUCLEOTIDE SEQUENCE [LARGE SCALE GENOMIC DNA]</scope>
    <source>
        <strain evidence="4 5">S-16</strain>
    </source>
</reference>
<keyword evidence="5" id="KW-1185">Reference proteome</keyword>
<evidence type="ECO:0000256" key="2">
    <source>
        <dbReference type="SAM" id="SignalP"/>
    </source>
</evidence>
<dbReference type="NCBIfam" id="NF038402">
    <property type="entry name" value="TroA_like"/>
    <property type="match status" value="1"/>
</dbReference>
<dbReference type="PANTHER" id="PTHR30535:SF34">
    <property type="entry name" value="MOLYBDATE-BINDING PROTEIN MOLA"/>
    <property type="match status" value="1"/>
</dbReference>
<dbReference type="InterPro" id="IPR002491">
    <property type="entry name" value="ABC_transptr_periplasmic_BD"/>
</dbReference>
<dbReference type="Pfam" id="PF01497">
    <property type="entry name" value="Peripla_BP_2"/>
    <property type="match status" value="1"/>
</dbReference>